<gene>
    <name evidence="2" type="ORF">EI97DRAFT_436430</name>
</gene>
<evidence type="ECO:0008006" key="4">
    <source>
        <dbReference type="Google" id="ProtNLM"/>
    </source>
</evidence>
<sequence>MDGSQKARHMGKWVCFLSLLWYSRLHHTSIPTVAAMPSLLRQRRSQYPNLDTGENYIAHTTSLVYSSDERLG</sequence>
<evidence type="ECO:0000313" key="3">
    <source>
        <dbReference type="Proteomes" id="UP000800097"/>
    </source>
</evidence>
<feature type="chain" id="PRO_5025499631" description="Secreted protein" evidence="1">
    <location>
        <begin position="26"/>
        <end position="72"/>
    </location>
</feature>
<protein>
    <recommendedName>
        <fullName evidence="4">Secreted protein</fullName>
    </recommendedName>
</protein>
<evidence type="ECO:0000256" key="1">
    <source>
        <dbReference type="SAM" id="SignalP"/>
    </source>
</evidence>
<dbReference type="Proteomes" id="UP000800097">
    <property type="component" value="Unassembled WGS sequence"/>
</dbReference>
<dbReference type="AlphaFoldDB" id="A0A6A6J9U4"/>
<name>A0A6A6J9U4_WESOR</name>
<proteinExistence type="predicted"/>
<keyword evidence="1" id="KW-0732">Signal</keyword>
<feature type="signal peptide" evidence="1">
    <location>
        <begin position="1"/>
        <end position="25"/>
    </location>
</feature>
<reference evidence="2" key="1">
    <citation type="journal article" date="2020" name="Stud. Mycol.">
        <title>101 Dothideomycetes genomes: a test case for predicting lifestyles and emergence of pathogens.</title>
        <authorList>
            <person name="Haridas S."/>
            <person name="Albert R."/>
            <person name="Binder M."/>
            <person name="Bloem J."/>
            <person name="Labutti K."/>
            <person name="Salamov A."/>
            <person name="Andreopoulos B."/>
            <person name="Baker S."/>
            <person name="Barry K."/>
            <person name="Bills G."/>
            <person name="Bluhm B."/>
            <person name="Cannon C."/>
            <person name="Castanera R."/>
            <person name="Culley D."/>
            <person name="Daum C."/>
            <person name="Ezra D."/>
            <person name="Gonzalez J."/>
            <person name="Henrissat B."/>
            <person name="Kuo A."/>
            <person name="Liang C."/>
            <person name="Lipzen A."/>
            <person name="Lutzoni F."/>
            <person name="Magnuson J."/>
            <person name="Mondo S."/>
            <person name="Nolan M."/>
            <person name="Ohm R."/>
            <person name="Pangilinan J."/>
            <person name="Park H.-J."/>
            <person name="Ramirez L."/>
            <person name="Alfaro M."/>
            <person name="Sun H."/>
            <person name="Tritt A."/>
            <person name="Yoshinaga Y."/>
            <person name="Zwiers L.-H."/>
            <person name="Turgeon B."/>
            <person name="Goodwin S."/>
            <person name="Spatafora J."/>
            <person name="Crous P."/>
            <person name="Grigoriev I."/>
        </authorList>
    </citation>
    <scope>NUCLEOTIDE SEQUENCE</scope>
    <source>
        <strain evidence="2">CBS 379.55</strain>
    </source>
</reference>
<keyword evidence="3" id="KW-1185">Reference proteome</keyword>
<dbReference type="RefSeq" id="XP_033650533.1">
    <property type="nucleotide sequence ID" value="XM_033799102.1"/>
</dbReference>
<dbReference type="EMBL" id="ML986514">
    <property type="protein sequence ID" value="KAF2272994.1"/>
    <property type="molecule type" value="Genomic_DNA"/>
</dbReference>
<accession>A0A6A6J9U4</accession>
<organism evidence="2 3">
    <name type="scientific">Westerdykella ornata</name>
    <dbReference type="NCBI Taxonomy" id="318751"/>
    <lineage>
        <taxon>Eukaryota</taxon>
        <taxon>Fungi</taxon>
        <taxon>Dikarya</taxon>
        <taxon>Ascomycota</taxon>
        <taxon>Pezizomycotina</taxon>
        <taxon>Dothideomycetes</taxon>
        <taxon>Pleosporomycetidae</taxon>
        <taxon>Pleosporales</taxon>
        <taxon>Sporormiaceae</taxon>
        <taxon>Westerdykella</taxon>
    </lineage>
</organism>
<dbReference type="GeneID" id="54552277"/>
<evidence type="ECO:0000313" key="2">
    <source>
        <dbReference type="EMBL" id="KAF2272994.1"/>
    </source>
</evidence>